<proteinExistence type="predicted"/>
<evidence type="ECO:0000313" key="9">
    <source>
        <dbReference type="Proteomes" id="UP000534388"/>
    </source>
</evidence>
<evidence type="ECO:0000256" key="5">
    <source>
        <dbReference type="ARBA" id="ARBA00023136"/>
    </source>
</evidence>
<comment type="subcellular location">
    <subcellularLocation>
        <location evidence="1">Cell membrane</location>
        <topology evidence="1">Multi-pass membrane protein</topology>
    </subcellularLocation>
</comment>
<keyword evidence="3 6" id="KW-0812">Transmembrane</keyword>
<dbReference type="PANTHER" id="PTHR36115:SF10">
    <property type="entry name" value="RDD DOMAIN-CONTAINING PROTEIN"/>
    <property type="match status" value="1"/>
</dbReference>
<evidence type="ECO:0000256" key="6">
    <source>
        <dbReference type="SAM" id="Phobius"/>
    </source>
</evidence>
<accession>A0A7W2IDM8</accession>
<evidence type="ECO:0000256" key="3">
    <source>
        <dbReference type="ARBA" id="ARBA00022692"/>
    </source>
</evidence>
<sequence>MSNSPTPAASSPTVPTVARRLISMVYETLLGLAVLFLPFLVFEIATQASHAKVVEHMRQALAFLVLGAYFIHQWSREGQTLAMRTWRIKLVMPGHDHVPLQAAAVRYLLAWLWIVPAALLDYALGLAHWQALGVLGAGILAWSATALFDKDGQFLHDRLTGTRLVQLPKPEKKKKAA</sequence>
<dbReference type="EMBL" id="JACEZT010000016">
    <property type="protein sequence ID" value="MBA5639435.1"/>
    <property type="molecule type" value="Genomic_DNA"/>
</dbReference>
<dbReference type="InterPro" id="IPR010432">
    <property type="entry name" value="RDD"/>
</dbReference>
<dbReference type="GO" id="GO:0005886">
    <property type="term" value="C:plasma membrane"/>
    <property type="evidence" value="ECO:0007669"/>
    <property type="project" value="UniProtKB-SubCell"/>
</dbReference>
<dbReference type="Pfam" id="PF06271">
    <property type="entry name" value="RDD"/>
    <property type="match status" value="1"/>
</dbReference>
<reference evidence="8 9" key="1">
    <citation type="submission" date="2020-07" db="EMBL/GenBank/DDBJ databases">
        <title>Novel species isolated from subtropical streams in China.</title>
        <authorList>
            <person name="Lu H."/>
        </authorList>
    </citation>
    <scope>NUCLEOTIDE SEQUENCE [LARGE SCALE GENOMIC DNA]</scope>
    <source>
        <strain evidence="8 9">LX20W</strain>
    </source>
</reference>
<feature type="domain" description="RDD" evidence="7">
    <location>
        <begin position="14"/>
        <end position="160"/>
    </location>
</feature>
<name>A0A7W2IDM8_9BURK</name>
<dbReference type="InterPro" id="IPR051791">
    <property type="entry name" value="Pra-immunoreactive"/>
</dbReference>
<keyword evidence="5 6" id="KW-0472">Membrane</keyword>
<dbReference type="PANTHER" id="PTHR36115">
    <property type="entry name" value="PROLINE-RICH ANTIGEN HOMOLOG-RELATED"/>
    <property type="match status" value="1"/>
</dbReference>
<dbReference type="AlphaFoldDB" id="A0A7W2IDM8"/>
<dbReference type="Proteomes" id="UP000534388">
    <property type="component" value="Unassembled WGS sequence"/>
</dbReference>
<dbReference type="RefSeq" id="WP_182165952.1">
    <property type="nucleotide sequence ID" value="NZ_JACEZT010000016.1"/>
</dbReference>
<keyword evidence="2" id="KW-1003">Cell membrane</keyword>
<feature type="transmembrane region" description="Helical" evidence="6">
    <location>
        <begin position="21"/>
        <end position="45"/>
    </location>
</feature>
<feature type="transmembrane region" description="Helical" evidence="6">
    <location>
        <begin position="126"/>
        <end position="148"/>
    </location>
</feature>
<keyword evidence="9" id="KW-1185">Reference proteome</keyword>
<evidence type="ECO:0000256" key="4">
    <source>
        <dbReference type="ARBA" id="ARBA00022989"/>
    </source>
</evidence>
<evidence type="ECO:0000256" key="1">
    <source>
        <dbReference type="ARBA" id="ARBA00004651"/>
    </source>
</evidence>
<evidence type="ECO:0000256" key="2">
    <source>
        <dbReference type="ARBA" id="ARBA00022475"/>
    </source>
</evidence>
<protein>
    <submittedName>
        <fullName evidence="8">RDD family protein</fullName>
    </submittedName>
</protein>
<keyword evidence="4 6" id="KW-1133">Transmembrane helix</keyword>
<evidence type="ECO:0000259" key="7">
    <source>
        <dbReference type="Pfam" id="PF06271"/>
    </source>
</evidence>
<feature type="transmembrane region" description="Helical" evidence="6">
    <location>
        <begin position="96"/>
        <end position="114"/>
    </location>
</feature>
<comment type="caution">
    <text evidence="8">The sequence shown here is derived from an EMBL/GenBank/DDBJ whole genome shotgun (WGS) entry which is preliminary data.</text>
</comment>
<evidence type="ECO:0000313" key="8">
    <source>
        <dbReference type="EMBL" id="MBA5639435.1"/>
    </source>
</evidence>
<organism evidence="8 9">
    <name type="scientific">Rugamonas brunnea</name>
    <dbReference type="NCBI Taxonomy" id="2758569"/>
    <lineage>
        <taxon>Bacteria</taxon>
        <taxon>Pseudomonadati</taxon>
        <taxon>Pseudomonadota</taxon>
        <taxon>Betaproteobacteria</taxon>
        <taxon>Burkholderiales</taxon>
        <taxon>Oxalobacteraceae</taxon>
        <taxon>Telluria group</taxon>
        <taxon>Rugamonas</taxon>
    </lineage>
</organism>
<gene>
    <name evidence="8" type="ORF">H3H37_20435</name>
</gene>